<keyword evidence="4" id="KW-1185">Reference proteome</keyword>
<proteinExistence type="predicted"/>
<evidence type="ECO:0000259" key="1">
    <source>
        <dbReference type="Pfam" id="PF04480"/>
    </source>
</evidence>
<feature type="domain" description="AbiEi antitoxin N-terminal" evidence="2">
    <location>
        <begin position="1"/>
        <end position="44"/>
    </location>
</feature>
<evidence type="ECO:0000313" key="4">
    <source>
        <dbReference type="Proteomes" id="UP001160142"/>
    </source>
</evidence>
<keyword evidence="3" id="KW-0378">Hydrolase</keyword>
<dbReference type="Pfam" id="PF04480">
    <property type="entry name" value="DUF559"/>
    <property type="match status" value="1"/>
</dbReference>
<dbReference type="InterPro" id="IPR025159">
    <property type="entry name" value="AbiEi_N"/>
</dbReference>
<sequence>MRYEQLVRRTHGVFRVAQLRATGATSSDIRDAVSSGGLVRLRKGWLSIPSAPPDLARAVSLGARLACVSGSRLRGLWAPEHHELHIARPAHAGRRFGDSAGCVEHWQSGTWASLPSAVEAVPAIVRQVLLCPHVEYEDALAIIDSALNRRSLTLATLRNIVATLPPRFARVLRDVDARSESGLESLCRFRLRELGLQVRSQVWFEEIGRVDLVVADRIILETDGREFHEASFLGDRTRDLALVSRGHIVIRVAYHHVVHEWNLVEQAVQALVRRGEHRWSAAHRREGLV</sequence>
<evidence type="ECO:0000313" key="3">
    <source>
        <dbReference type="EMBL" id="MDH6181433.1"/>
    </source>
</evidence>
<evidence type="ECO:0000259" key="2">
    <source>
        <dbReference type="Pfam" id="PF13338"/>
    </source>
</evidence>
<dbReference type="Proteomes" id="UP001160142">
    <property type="component" value="Unassembled WGS sequence"/>
</dbReference>
<accession>A0ABT6KPN0</accession>
<dbReference type="InterPro" id="IPR007569">
    <property type="entry name" value="DUF559"/>
</dbReference>
<dbReference type="EMBL" id="JARXVQ010000001">
    <property type="protein sequence ID" value="MDH6181433.1"/>
    <property type="molecule type" value="Genomic_DNA"/>
</dbReference>
<dbReference type="Pfam" id="PF13338">
    <property type="entry name" value="AbiEi_4"/>
    <property type="match status" value="1"/>
</dbReference>
<dbReference type="GO" id="GO:0004519">
    <property type="term" value="F:endonuclease activity"/>
    <property type="evidence" value="ECO:0007669"/>
    <property type="project" value="UniProtKB-KW"/>
</dbReference>
<comment type="caution">
    <text evidence="3">The sequence shown here is derived from an EMBL/GenBank/DDBJ whole genome shotgun (WGS) entry which is preliminary data.</text>
</comment>
<reference evidence="3 4" key="1">
    <citation type="submission" date="2023-04" db="EMBL/GenBank/DDBJ databases">
        <title>Genome Encyclopedia of Bacteria and Archaea VI: Functional Genomics of Type Strains.</title>
        <authorList>
            <person name="Whitman W."/>
        </authorList>
    </citation>
    <scope>NUCLEOTIDE SEQUENCE [LARGE SCALE GENOMIC DNA]</scope>
    <source>
        <strain evidence="3 4">SG_E_30_P1</strain>
    </source>
</reference>
<dbReference type="Gene3D" id="3.40.960.10">
    <property type="entry name" value="VSR Endonuclease"/>
    <property type="match status" value="1"/>
</dbReference>
<protein>
    <submittedName>
        <fullName evidence="3">Very-short-patch-repair endonuclease</fullName>
    </submittedName>
</protein>
<organism evidence="3 4">
    <name type="scientific">Antiquaquibacter oligotrophicus</name>
    <dbReference type="NCBI Taxonomy" id="2880260"/>
    <lineage>
        <taxon>Bacteria</taxon>
        <taxon>Bacillati</taxon>
        <taxon>Actinomycetota</taxon>
        <taxon>Actinomycetes</taxon>
        <taxon>Micrococcales</taxon>
        <taxon>Microbacteriaceae</taxon>
        <taxon>Antiquaquibacter</taxon>
    </lineage>
</organism>
<keyword evidence="3" id="KW-0255">Endonuclease</keyword>
<feature type="domain" description="DUF559" evidence="1">
    <location>
        <begin position="168"/>
        <end position="270"/>
    </location>
</feature>
<keyword evidence="3" id="KW-0540">Nuclease</keyword>
<gene>
    <name evidence="3" type="ORF">M2152_001615</name>
</gene>
<name>A0ABT6KPN0_9MICO</name>